<dbReference type="EMBL" id="CM044706">
    <property type="protein sequence ID" value="KAI5656690.1"/>
    <property type="molecule type" value="Genomic_DNA"/>
</dbReference>
<evidence type="ECO:0000313" key="1">
    <source>
        <dbReference type="EMBL" id="KAI5656690.1"/>
    </source>
</evidence>
<keyword evidence="2" id="KW-1185">Reference proteome</keyword>
<organism evidence="1 2">
    <name type="scientific">Catharanthus roseus</name>
    <name type="common">Madagascar periwinkle</name>
    <name type="synonym">Vinca rosea</name>
    <dbReference type="NCBI Taxonomy" id="4058"/>
    <lineage>
        <taxon>Eukaryota</taxon>
        <taxon>Viridiplantae</taxon>
        <taxon>Streptophyta</taxon>
        <taxon>Embryophyta</taxon>
        <taxon>Tracheophyta</taxon>
        <taxon>Spermatophyta</taxon>
        <taxon>Magnoliopsida</taxon>
        <taxon>eudicotyledons</taxon>
        <taxon>Gunneridae</taxon>
        <taxon>Pentapetalae</taxon>
        <taxon>asterids</taxon>
        <taxon>lamiids</taxon>
        <taxon>Gentianales</taxon>
        <taxon>Apocynaceae</taxon>
        <taxon>Rauvolfioideae</taxon>
        <taxon>Vinceae</taxon>
        <taxon>Catharanthinae</taxon>
        <taxon>Catharanthus</taxon>
    </lineage>
</organism>
<accession>A0ACC0A8V6</accession>
<name>A0ACC0A8V6_CATRO</name>
<comment type="caution">
    <text evidence="1">The sequence shown here is derived from an EMBL/GenBank/DDBJ whole genome shotgun (WGS) entry which is preliminary data.</text>
</comment>
<reference evidence="2" key="1">
    <citation type="journal article" date="2023" name="Nat. Plants">
        <title>Single-cell RNA sequencing provides a high-resolution roadmap for understanding the multicellular compartmentation of specialized metabolism.</title>
        <authorList>
            <person name="Sun S."/>
            <person name="Shen X."/>
            <person name="Li Y."/>
            <person name="Li Y."/>
            <person name="Wang S."/>
            <person name="Li R."/>
            <person name="Zhang H."/>
            <person name="Shen G."/>
            <person name="Guo B."/>
            <person name="Wei J."/>
            <person name="Xu J."/>
            <person name="St-Pierre B."/>
            <person name="Chen S."/>
            <person name="Sun C."/>
        </authorList>
    </citation>
    <scope>NUCLEOTIDE SEQUENCE [LARGE SCALE GENOMIC DNA]</scope>
</reference>
<gene>
    <name evidence="1" type="ORF">M9H77_25483</name>
</gene>
<evidence type="ECO:0000313" key="2">
    <source>
        <dbReference type="Proteomes" id="UP001060085"/>
    </source>
</evidence>
<sequence length="699" mass="80793">MDLEDQNTASKDLQEKSVESDGYHPQKPTNHHYHHHLCGGGNYKNFIKITIMLFGAGLTCLILYYSSSSSSYNFGNFYRRQAPSYYNSGRKGKDLSSPPNADDPGDARLHSSPVQGNLSSSPVLKEKGENELEKVLKRAAMESKTVILTTLNSAWIEPNSIFDLFLESFKIGNETKDLLNHLVVVALDQKAYSRCLEVHPHCYALTTQGVDFSGEAYFMTADYLKMMWRRIHFLLTVLQTGYNFIFTDADVMWFRNPFPHFYSSNNTDFQIACDHYWYASNDLDNSPNGGFNYVQSNNRTIQFYKFWYNSKDKFPGKHDQDVLNMIKYDPFIKEIGLSIQFLDTAYFGGFCEPSKDLNKVCTMHANCCIGLDNKIHDLKMLIEDWRNYMKMPNEIRTLDPPPSWTAAMKEKTVIITTLNEAWAAPNSIFGLFLESFRIGNETEWLLNHLVVVALDKKAYSICLKMHSHCYALKTSDGFDFSGEAYFMAPDYLKMMWRRIDFLRSVLDLGYSFIFTDVDIMWFRNPFKHLFSGQTDFQIACDYYGGIPNDLNNLPNGGFVYVRSNKKTQKFYEFWYKSREIYPGKHDQDVLNRIKYDPFIHKIGLKIKFLDTCYFGGFCQPSKDLNKVCTMHANCCAGLDNKVHDLKIMLHDWRNYTSLPPNATNVKSWSVPQFCGPASFRRRRDSPKKNLQGTERRKGS</sequence>
<protein>
    <submittedName>
        <fullName evidence="1">Uncharacterized protein</fullName>
    </submittedName>
</protein>
<proteinExistence type="predicted"/>
<dbReference type="Proteomes" id="UP001060085">
    <property type="component" value="Linkage Group LG06"/>
</dbReference>